<sequence length="281" mass="30365">MRRWLIEYGGVELTVCAKGDAAEGLVELALAAIPAEPVARSHGTKIVVGFDSESSNWTLLDHTAHVERKLSASGDLIYHLTDRIVFHVADRAKNVHCLHAAAVAHNGHALIVPASSGAGKSSFTTWLAANGYDYVTDELILIDAENKLQGIARPIQIKAHGLEAIDHLIEQSDLVQQGRFANAVPPASLGARFDVSGELSVSMFVFIKFQKGADFEFERLSSGDAGMRLMANHVNARSLEGHGFRAMMKLIRETPCYVLNYGGFDTLPEGFAGELKALLAS</sequence>
<reference evidence="1" key="2">
    <citation type="submission" date="2020-09" db="EMBL/GenBank/DDBJ databases">
        <authorList>
            <person name="Sun Q."/>
            <person name="Kim S."/>
        </authorList>
    </citation>
    <scope>NUCLEOTIDE SEQUENCE</scope>
    <source>
        <strain evidence="1">KCTC 12711</strain>
    </source>
</reference>
<dbReference type="Gene3D" id="3.40.50.300">
    <property type="entry name" value="P-loop containing nucleotide triphosphate hydrolases"/>
    <property type="match status" value="1"/>
</dbReference>
<comment type="caution">
    <text evidence="1">The sequence shown here is derived from an EMBL/GenBank/DDBJ whole genome shotgun (WGS) entry which is preliminary data.</text>
</comment>
<evidence type="ECO:0008006" key="3">
    <source>
        <dbReference type="Google" id="ProtNLM"/>
    </source>
</evidence>
<dbReference type="Proteomes" id="UP000614811">
    <property type="component" value="Unassembled WGS sequence"/>
</dbReference>
<accession>A0A918S093</accession>
<proteinExistence type="predicted"/>
<dbReference type="InterPro" id="IPR027417">
    <property type="entry name" value="P-loop_NTPase"/>
</dbReference>
<evidence type="ECO:0000313" key="1">
    <source>
        <dbReference type="EMBL" id="GHA19043.1"/>
    </source>
</evidence>
<dbReference type="RefSeq" id="WP_189402622.1">
    <property type="nucleotide sequence ID" value="NZ_BMXA01000007.1"/>
</dbReference>
<organism evidence="1 2">
    <name type="scientific">Arenicella chitinivorans</name>
    <dbReference type="NCBI Taxonomy" id="1329800"/>
    <lineage>
        <taxon>Bacteria</taxon>
        <taxon>Pseudomonadati</taxon>
        <taxon>Pseudomonadota</taxon>
        <taxon>Gammaproteobacteria</taxon>
        <taxon>Arenicellales</taxon>
        <taxon>Arenicellaceae</taxon>
        <taxon>Arenicella</taxon>
    </lineage>
</organism>
<name>A0A918S093_9GAMM</name>
<dbReference type="EMBL" id="BMXA01000007">
    <property type="protein sequence ID" value="GHA19043.1"/>
    <property type="molecule type" value="Genomic_DNA"/>
</dbReference>
<dbReference type="SUPFAM" id="SSF53795">
    <property type="entry name" value="PEP carboxykinase-like"/>
    <property type="match status" value="1"/>
</dbReference>
<keyword evidence="2" id="KW-1185">Reference proteome</keyword>
<evidence type="ECO:0000313" key="2">
    <source>
        <dbReference type="Proteomes" id="UP000614811"/>
    </source>
</evidence>
<dbReference type="AlphaFoldDB" id="A0A918S093"/>
<protein>
    <recommendedName>
        <fullName evidence="3">HprK-related kinase A</fullName>
    </recommendedName>
</protein>
<reference evidence="1" key="1">
    <citation type="journal article" date="2014" name="Int. J. Syst. Evol. Microbiol.">
        <title>Complete genome sequence of Corynebacterium casei LMG S-19264T (=DSM 44701T), isolated from a smear-ripened cheese.</title>
        <authorList>
            <consortium name="US DOE Joint Genome Institute (JGI-PGF)"/>
            <person name="Walter F."/>
            <person name="Albersmeier A."/>
            <person name="Kalinowski J."/>
            <person name="Ruckert C."/>
        </authorList>
    </citation>
    <scope>NUCLEOTIDE SEQUENCE</scope>
    <source>
        <strain evidence="1">KCTC 12711</strain>
    </source>
</reference>
<gene>
    <name evidence="1" type="ORF">GCM10008090_30990</name>
</gene>